<name>A0A0C3GV67_OIDMZ</name>
<accession>A0A0C3GV67</accession>
<keyword evidence="2" id="KW-1185">Reference proteome</keyword>
<dbReference type="Pfam" id="PF26639">
    <property type="entry name" value="Het-6_barrel"/>
    <property type="match status" value="1"/>
</dbReference>
<dbReference type="InParanoid" id="A0A0C3GV67"/>
<reference evidence="1 2" key="1">
    <citation type="submission" date="2014-04" db="EMBL/GenBank/DDBJ databases">
        <authorList>
            <consortium name="DOE Joint Genome Institute"/>
            <person name="Kuo A."/>
            <person name="Martino E."/>
            <person name="Perotto S."/>
            <person name="Kohler A."/>
            <person name="Nagy L.G."/>
            <person name="Floudas D."/>
            <person name="Copeland A."/>
            <person name="Barry K.W."/>
            <person name="Cichocki N."/>
            <person name="Veneault-Fourrey C."/>
            <person name="LaButti K."/>
            <person name="Lindquist E.A."/>
            <person name="Lipzen A."/>
            <person name="Lundell T."/>
            <person name="Morin E."/>
            <person name="Murat C."/>
            <person name="Sun H."/>
            <person name="Tunlid A."/>
            <person name="Henrissat B."/>
            <person name="Grigoriev I.V."/>
            <person name="Hibbett D.S."/>
            <person name="Martin F."/>
            <person name="Nordberg H.P."/>
            <person name="Cantor M.N."/>
            <person name="Hua S.X."/>
        </authorList>
    </citation>
    <scope>NUCLEOTIDE SEQUENCE [LARGE SCALE GENOMIC DNA]</scope>
    <source>
        <strain evidence="1 2">Zn</strain>
    </source>
</reference>
<dbReference type="PANTHER" id="PTHR24148:SF73">
    <property type="entry name" value="HET DOMAIN PROTEIN (AFU_ORTHOLOGUE AFUA_8G01020)"/>
    <property type="match status" value="1"/>
</dbReference>
<dbReference type="AlphaFoldDB" id="A0A0C3GV67"/>
<evidence type="ECO:0000313" key="2">
    <source>
        <dbReference type="Proteomes" id="UP000054321"/>
    </source>
</evidence>
<evidence type="ECO:0000313" key="1">
    <source>
        <dbReference type="EMBL" id="KIM94186.1"/>
    </source>
</evidence>
<dbReference type="STRING" id="913774.A0A0C3GV67"/>
<evidence type="ECO:0008006" key="3">
    <source>
        <dbReference type="Google" id="ProtNLM"/>
    </source>
</evidence>
<gene>
    <name evidence="1" type="ORF">OIDMADRAFT_35226</name>
</gene>
<dbReference type="Proteomes" id="UP000054321">
    <property type="component" value="Unassembled WGS sequence"/>
</dbReference>
<dbReference type="OrthoDB" id="3553147at2759"/>
<proteinExistence type="predicted"/>
<organism evidence="1 2">
    <name type="scientific">Oidiodendron maius (strain Zn)</name>
    <dbReference type="NCBI Taxonomy" id="913774"/>
    <lineage>
        <taxon>Eukaryota</taxon>
        <taxon>Fungi</taxon>
        <taxon>Dikarya</taxon>
        <taxon>Ascomycota</taxon>
        <taxon>Pezizomycotina</taxon>
        <taxon>Leotiomycetes</taxon>
        <taxon>Leotiomycetes incertae sedis</taxon>
        <taxon>Myxotrichaceae</taxon>
        <taxon>Oidiodendron</taxon>
    </lineage>
</organism>
<dbReference type="EMBL" id="KN832891">
    <property type="protein sequence ID" value="KIM94186.1"/>
    <property type="molecule type" value="Genomic_DNA"/>
</dbReference>
<dbReference type="InterPro" id="IPR052895">
    <property type="entry name" value="HetReg/Transcr_Mod"/>
</dbReference>
<reference evidence="2" key="2">
    <citation type="submission" date="2015-01" db="EMBL/GenBank/DDBJ databases">
        <title>Evolutionary Origins and Diversification of the Mycorrhizal Mutualists.</title>
        <authorList>
            <consortium name="DOE Joint Genome Institute"/>
            <consortium name="Mycorrhizal Genomics Consortium"/>
            <person name="Kohler A."/>
            <person name="Kuo A."/>
            <person name="Nagy L.G."/>
            <person name="Floudas D."/>
            <person name="Copeland A."/>
            <person name="Barry K.W."/>
            <person name="Cichocki N."/>
            <person name="Veneault-Fourrey C."/>
            <person name="LaButti K."/>
            <person name="Lindquist E.A."/>
            <person name="Lipzen A."/>
            <person name="Lundell T."/>
            <person name="Morin E."/>
            <person name="Murat C."/>
            <person name="Riley R."/>
            <person name="Ohm R."/>
            <person name="Sun H."/>
            <person name="Tunlid A."/>
            <person name="Henrissat B."/>
            <person name="Grigoriev I.V."/>
            <person name="Hibbett D.S."/>
            <person name="Martin F."/>
        </authorList>
    </citation>
    <scope>NUCLEOTIDE SEQUENCE [LARGE SCALE GENOMIC DNA]</scope>
    <source>
        <strain evidence="2">Zn</strain>
    </source>
</reference>
<protein>
    <recommendedName>
        <fullName evidence="3">Heterokaryon incompatibility domain-containing protein</fullName>
    </recommendedName>
</protein>
<sequence length="467" mass="53594">MKDIVLSEMVQDSESIARLEEESKNGEVYFKPIMRILSHKWFERLWVHQEITLANCATAVFHYHICPFSTIRGTIRVLLWGLKPSSDPAQEISNIPPDMRERMLRVTRPRAINWSFLELLQITRHCKCLLPHDRIFALLGLVTNEMRTRISLDYHLSITQLYTEVAWQIIDDRKYLEYLSDAGLVYPNLQRERLPSWVIDWRNPREAQAFMYDQYQATSGWPALVKFDRTSSTLSVLGFIIDIVEKCTDIFANIKLAPSSPEQSFNSGLDLWTKRFTNYPSGCDPQMAYIRTLCGDICGFSPHPQIRLTKEDLDQCDLIFALMRVKNANSREFVQEAVSSGDESLNLAKDIAERMLSLDMGSSEQAEDIKKKIKPLVQHILGLIHRRQFFISEYGYMGLGPFLLSQGDMICLIPGCNVPLVVRKHGESHVLMGACFVWGLMDGEAFNPIVRDARSGDLSMFTELRLS</sequence>
<dbReference type="PANTHER" id="PTHR24148">
    <property type="entry name" value="ANKYRIN REPEAT DOMAIN-CONTAINING PROTEIN 39 HOMOLOG-RELATED"/>
    <property type="match status" value="1"/>
</dbReference>
<dbReference type="HOGENOM" id="CLU_004184_7_2_1"/>